<name>A0A9J5YEM1_SOLCO</name>
<accession>A0A9J5YEM1</accession>
<proteinExistence type="predicted"/>
<reference evidence="1 2" key="1">
    <citation type="submission" date="2020-09" db="EMBL/GenBank/DDBJ databases">
        <title>De no assembly of potato wild relative species, Solanum commersonii.</title>
        <authorList>
            <person name="Cho K."/>
        </authorList>
    </citation>
    <scope>NUCLEOTIDE SEQUENCE [LARGE SCALE GENOMIC DNA]</scope>
    <source>
        <strain evidence="1">LZ3.2</strain>
        <tissue evidence="1">Leaf</tissue>
    </source>
</reference>
<keyword evidence="2" id="KW-1185">Reference proteome</keyword>
<evidence type="ECO:0000313" key="1">
    <source>
        <dbReference type="EMBL" id="KAG5599187.1"/>
    </source>
</evidence>
<sequence length="77" mass="8623">MVDQTSAEKAQSRSKYKKVVDPGAMMISSNKASNENSIFVDLIPIVEHLTISDHEKSDSEKEWDAFVHDIINGKDCL</sequence>
<protein>
    <submittedName>
        <fullName evidence="1">Uncharacterized protein</fullName>
    </submittedName>
</protein>
<dbReference type="EMBL" id="JACXVP010000006">
    <property type="protein sequence ID" value="KAG5599187.1"/>
    <property type="molecule type" value="Genomic_DNA"/>
</dbReference>
<organism evidence="1 2">
    <name type="scientific">Solanum commersonii</name>
    <name type="common">Commerson's wild potato</name>
    <name type="synonym">Commerson's nightshade</name>
    <dbReference type="NCBI Taxonomy" id="4109"/>
    <lineage>
        <taxon>Eukaryota</taxon>
        <taxon>Viridiplantae</taxon>
        <taxon>Streptophyta</taxon>
        <taxon>Embryophyta</taxon>
        <taxon>Tracheophyta</taxon>
        <taxon>Spermatophyta</taxon>
        <taxon>Magnoliopsida</taxon>
        <taxon>eudicotyledons</taxon>
        <taxon>Gunneridae</taxon>
        <taxon>Pentapetalae</taxon>
        <taxon>asterids</taxon>
        <taxon>lamiids</taxon>
        <taxon>Solanales</taxon>
        <taxon>Solanaceae</taxon>
        <taxon>Solanoideae</taxon>
        <taxon>Solaneae</taxon>
        <taxon>Solanum</taxon>
    </lineage>
</organism>
<dbReference type="AlphaFoldDB" id="A0A9J5YEM1"/>
<comment type="caution">
    <text evidence="1">The sequence shown here is derived from an EMBL/GenBank/DDBJ whole genome shotgun (WGS) entry which is preliminary data.</text>
</comment>
<dbReference type="Proteomes" id="UP000824120">
    <property type="component" value="Chromosome 6"/>
</dbReference>
<evidence type="ECO:0000313" key="2">
    <source>
        <dbReference type="Proteomes" id="UP000824120"/>
    </source>
</evidence>
<gene>
    <name evidence="1" type="ORF">H5410_030557</name>
</gene>